<name>A0ABV6TCG3_9ACTN</name>
<sequence>MRLRFEHWEALRVLAAAEPVGHGWAGPACGISAAVFRGLAGQGLCEMAGRELLPTLGFGRHIGWAARLTTDGHDALIYETSRKATASRDLEPPADPALRLLAVPPADMAVLRRYLSVASQLRHPPAEGLEEAVTSARQGRSGRYEMWLTPAQAASVARAFFLEGVGGAIAAANRLGREYGIVYPSG</sequence>
<protein>
    <submittedName>
        <fullName evidence="1">Uncharacterized protein</fullName>
    </submittedName>
</protein>
<evidence type="ECO:0000313" key="1">
    <source>
        <dbReference type="EMBL" id="MFC0843471.1"/>
    </source>
</evidence>
<dbReference type="RefSeq" id="WP_394317245.1">
    <property type="nucleotide sequence ID" value="NZ_JBHMQV010000007.1"/>
</dbReference>
<evidence type="ECO:0000313" key="2">
    <source>
        <dbReference type="Proteomes" id="UP001589887"/>
    </source>
</evidence>
<keyword evidence="2" id="KW-1185">Reference proteome</keyword>
<gene>
    <name evidence="1" type="ORF">ACFH04_06945</name>
</gene>
<proteinExistence type="predicted"/>
<dbReference type="Proteomes" id="UP001589887">
    <property type="component" value="Unassembled WGS sequence"/>
</dbReference>
<reference evidence="1 2" key="1">
    <citation type="submission" date="2024-09" db="EMBL/GenBank/DDBJ databases">
        <authorList>
            <person name="Sun Q."/>
            <person name="Mori K."/>
        </authorList>
    </citation>
    <scope>NUCLEOTIDE SEQUENCE [LARGE SCALE GENOMIC DNA]</scope>
    <source>
        <strain evidence="1 2">JCM 4557</strain>
    </source>
</reference>
<dbReference type="EMBL" id="JBHMQV010000007">
    <property type="protein sequence ID" value="MFC0843471.1"/>
    <property type="molecule type" value="Genomic_DNA"/>
</dbReference>
<accession>A0ABV6TCG3</accession>
<organism evidence="1 2">
    <name type="scientific">Streptomyces noboritoensis</name>
    <dbReference type="NCBI Taxonomy" id="67337"/>
    <lineage>
        <taxon>Bacteria</taxon>
        <taxon>Bacillati</taxon>
        <taxon>Actinomycetota</taxon>
        <taxon>Actinomycetes</taxon>
        <taxon>Kitasatosporales</taxon>
        <taxon>Streptomycetaceae</taxon>
        <taxon>Streptomyces</taxon>
    </lineage>
</organism>
<comment type="caution">
    <text evidence="1">The sequence shown here is derived from an EMBL/GenBank/DDBJ whole genome shotgun (WGS) entry which is preliminary data.</text>
</comment>